<dbReference type="InterPro" id="IPR045058">
    <property type="entry name" value="GIMA/IAN/Toc"/>
</dbReference>
<dbReference type="Proteomes" id="UP001519460">
    <property type="component" value="Unassembled WGS sequence"/>
</dbReference>
<dbReference type="InterPro" id="IPR027417">
    <property type="entry name" value="P-loop_NTPase"/>
</dbReference>
<keyword evidence="7" id="KW-1185">Reference proteome</keyword>
<feature type="region of interest" description="Disordered" evidence="4">
    <location>
        <begin position="236"/>
        <end position="374"/>
    </location>
</feature>
<dbReference type="InterPro" id="IPR006703">
    <property type="entry name" value="G_AIG1"/>
</dbReference>
<dbReference type="Gene3D" id="3.40.50.300">
    <property type="entry name" value="P-loop containing nucleotide triphosphate hydrolases"/>
    <property type="match status" value="1"/>
</dbReference>
<evidence type="ECO:0000256" key="2">
    <source>
        <dbReference type="ARBA" id="ARBA00022741"/>
    </source>
</evidence>
<feature type="compositionally biased region" description="Basic and acidic residues" evidence="4">
    <location>
        <begin position="241"/>
        <end position="374"/>
    </location>
</feature>
<evidence type="ECO:0000313" key="6">
    <source>
        <dbReference type="EMBL" id="KAK7491130.1"/>
    </source>
</evidence>
<organism evidence="6 7">
    <name type="scientific">Batillaria attramentaria</name>
    <dbReference type="NCBI Taxonomy" id="370345"/>
    <lineage>
        <taxon>Eukaryota</taxon>
        <taxon>Metazoa</taxon>
        <taxon>Spiralia</taxon>
        <taxon>Lophotrochozoa</taxon>
        <taxon>Mollusca</taxon>
        <taxon>Gastropoda</taxon>
        <taxon>Caenogastropoda</taxon>
        <taxon>Sorbeoconcha</taxon>
        <taxon>Cerithioidea</taxon>
        <taxon>Batillariidae</taxon>
        <taxon>Batillaria</taxon>
    </lineage>
</organism>
<reference evidence="6 7" key="1">
    <citation type="journal article" date="2023" name="Sci. Data">
        <title>Genome assembly of the Korean intertidal mud-creeper Batillaria attramentaria.</title>
        <authorList>
            <person name="Patra A.K."/>
            <person name="Ho P.T."/>
            <person name="Jun S."/>
            <person name="Lee S.J."/>
            <person name="Kim Y."/>
            <person name="Won Y.J."/>
        </authorList>
    </citation>
    <scope>NUCLEOTIDE SEQUENCE [LARGE SCALE GENOMIC DNA]</scope>
    <source>
        <strain evidence="6">Wonlab-2016</strain>
    </source>
</reference>
<dbReference type="AlphaFoldDB" id="A0ABD0KVC9"/>
<name>A0ABD0KVC9_9CAEN</name>
<dbReference type="PROSITE" id="PS51720">
    <property type="entry name" value="G_AIG1"/>
    <property type="match status" value="1"/>
</dbReference>
<protein>
    <recommendedName>
        <fullName evidence="5">AIG1-type G domain-containing protein</fullName>
    </recommendedName>
</protein>
<comment type="similarity">
    <text evidence="1">Belongs to the TRAFAC class TrmE-Era-EngA-EngB-Septin-like GTPase superfamily. AIG1/Toc34/Toc159-like paraseptin GTPase family. IAN subfamily.</text>
</comment>
<dbReference type="PANTHER" id="PTHR10903">
    <property type="entry name" value="GTPASE, IMAP FAMILY MEMBER-RELATED"/>
    <property type="match status" value="1"/>
</dbReference>
<dbReference type="EMBL" id="JACVVK020000118">
    <property type="protein sequence ID" value="KAK7491130.1"/>
    <property type="molecule type" value="Genomic_DNA"/>
</dbReference>
<dbReference type="GO" id="GO:0005525">
    <property type="term" value="F:GTP binding"/>
    <property type="evidence" value="ECO:0007669"/>
    <property type="project" value="UniProtKB-KW"/>
</dbReference>
<evidence type="ECO:0000256" key="4">
    <source>
        <dbReference type="SAM" id="MobiDB-lite"/>
    </source>
</evidence>
<evidence type="ECO:0000256" key="1">
    <source>
        <dbReference type="ARBA" id="ARBA00008535"/>
    </source>
</evidence>
<dbReference type="PANTHER" id="PTHR10903:SF184">
    <property type="entry name" value="GTP-BINDING PROTEIN A"/>
    <property type="match status" value="1"/>
</dbReference>
<accession>A0ABD0KVC9</accession>
<dbReference type="SUPFAM" id="SSF52540">
    <property type="entry name" value="P-loop containing nucleoside triphosphate hydrolases"/>
    <property type="match status" value="1"/>
</dbReference>
<evidence type="ECO:0000313" key="7">
    <source>
        <dbReference type="Proteomes" id="UP001519460"/>
    </source>
</evidence>
<gene>
    <name evidence="6" type="ORF">BaRGS_00017567</name>
</gene>
<dbReference type="FunFam" id="3.40.50.300:FF:000366">
    <property type="entry name" value="GTPase, IMAP family member 2"/>
    <property type="match status" value="1"/>
</dbReference>
<proteinExistence type="inferred from homology"/>
<feature type="domain" description="AIG1-type G" evidence="5">
    <location>
        <begin position="1"/>
        <end position="202"/>
    </location>
</feature>
<keyword evidence="2" id="KW-0547">Nucleotide-binding</keyword>
<keyword evidence="3" id="KW-0342">GTP-binding</keyword>
<evidence type="ECO:0000256" key="3">
    <source>
        <dbReference type="ARBA" id="ARBA00023134"/>
    </source>
</evidence>
<evidence type="ECO:0000259" key="5">
    <source>
        <dbReference type="PROSITE" id="PS51720"/>
    </source>
</evidence>
<dbReference type="CDD" id="cd01852">
    <property type="entry name" value="AIG1"/>
    <property type="match status" value="1"/>
</dbReference>
<comment type="caution">
    <text evidence="6">The sequence shown here is derived from an EMBL/GenBank/DDBJ whole genome shotgun (WGS) entry which is preliminary data.</text>
</comment>
<dbReference type="Pfam" id="PF04548">
    <property type="entry name" value="AIG1"/>
    <property type="match status" value="1"/>
</dbReference>
<sequence>MTFRFLMVGKSGCGKSSTGNTILGEDMFPTGTGLAAVTKTCEHRVTTKKNTRIEVVDSPGLFDPERPNEDVRQEIVKTATVLHPGPHAVLYVLKLDRYTPEEYSTYQKLKEVFDADIVKYIIIVFTGGDRLKNETLDDILENAGPTFRKVAEECGNRVIIFNNLDKKKNKETQVKKLLEMTQKVVRENGENPYRCTVQEKVGDKLEETVTNSVKSLVEKDPKLKEFFSQIEAMLRQSQNRADSHKAKLDETIKRKKEVEATEQKMREEMEREKREREEEERKEKERKEEEEQEKKRQEEEAREKARKEEEEKKEKERKEEEERKEKERKEEEERKEKERKEEEARREKERKEEEARRERQRKEEEKQKREEELRHQKELLELERKKKQLELEAKKEEEKFRKEMREKEELERKRREEMDEVHRLEMERKKKDVVENKDTHWTLEAAGALWKGAKGWLGF</sequence>